<dbReference type="GO" id="GO:0008835">
    <property type="term" value="F:diaminohydroxyphosphoribosylaminopyrimidine deaminase activity"/>
    <property type="evidence" value="ECO:0007669"/>
    <property type="project" value="TreeGrafter"/>
</dbReference>
<dbReference type="EMBL" id="FMCX01000005">
    <property type="protein sequence ID" value="SCF30440.1"/>
    <property type="molecule type" value="Genomic_DNA"/>
</dbReference>
<evidence type="ECO:0000259" key="1">
    <source>
        <dbReference type="PROSITE" id="PS51747"/>
    </source>
</evidence>
<reference evidence="3" key="1">
    <citation type="submission" date="2016-06" db="EMBL/GenBank/DDBJ databases">
        <authorList>
            <person name="Varghese N."/>
            <person name="Submissions Spin"/>
        </authorList>
    </citation>
    <scope>NUCLEOTIDE SEQUENCE [LARGE SCALE GENOMIC DNA]</scope>
    <source>
        <strain evidence="3">DSM 44830</strain>
    </source>
</reference>
<dbReference type="PROSITE" id="PS51747">
    <property type="entry name" value="CYT_DCMP_DEAMINASES_2"/>
    <property type="match status" value="1"/>
</dbReference>
<dbReference type="RefSeq" id="WP_091609941.1">
    <property type="nucleotide sequence ID" value="NZ_FMCX01000005.1"/>
</dbReference>
<name>A0A1C4ZBV6_9ACTN</name>
<protein>
    <submittedName>
        <fullName evidence="2">Diaminohydroxyphosphoribosylaminopyrimidine deaminase</fullName>
    </submittedName>
</protein>
<dbReference type="Gene3D" id="3.40.140.10">
    <property type="entry name" value="Cytidine Deaminase, domain 2"/>
    <property type="match status" value="1"/>
</dbReference>
<sequence length="157" mass="17137">MSRSEHDWLREAIELSRSCPVSDTAYSVGAIVVADHGAEVSRGFSRETDCLVHAEEGLLRRLGEQRVDLRGATIYSSLEPCSVRRSRPRSCTQLILAAGISRVVFALREPPLLADCDGAERLRRAGVQVREIPSLGPLVRQVNAHLIGAPAQPAMLN</sequence>
<dbReference type="Pfam" id="PF00383">
    <property type="entry name" value="dCMP_cyt_deam_1"/>
    <property type="match status" value="1"/>
</dbReference>
<dbReference type="PANTHER" id="PTHR11079:SF162">
    <property type="entry name" value="RIBOFLAVIN BIOSYNTHESIS PROTEIN PYRD, CHLOROPLASTIC"/>
    <property type="match status" value="1"/>
</dbReference>
<dbReference type="InterPro" id="IPR002125">
    <property type="entry name" value="CMP_dCMP_dom"/>
</dbReference>
<keyword evidence="3" id="KW-1185">Reference proteome</keyword>
<dbReference type="PANTHER" id="PTHR11079">
    <property type="entry name" value="CYTOSINE DEAMINASE FAMILY MEMBER"/>
    <property type="match status" value="1"/>
</dbReference>
<gene>
    <name evidence="2" type="ORF">GA0070564_105290</name>
</gene>
<proteinExistence type="predicted"/>
<dbReference type="Proteomes" id="UP000199504">
    <property type="component" value="Unassembled WGS sequence"/>
</dbReference>
<dbReference type="AlphaFoldDB" id="A0A1C4ZBV6"/>
<dbReference type="OrthoDB" id="9800865at2"/>
<evidence type="ECO:0000313" key="2">
    <source>
        <dbReference type="EMBL" id="SCF30440.1"/>
    </source>
</evidence>
<dbReference type="STRING" id="262898.GA0070564_105290"/>
<organism evidence="2 3">
    <name type="scientific">Micromonospora mirobrigensis</name>
    <dbReference type="NCBI Taxonomy" id="262898"/>
    <lineage>
        <taxon>Bacteria</taxon>
        <taxon>Bacillati</taxon>
        <taxon>Actinomycetota</taxon>
        <taxon>Actinomycetes</taxon>
        <taxon>Micromonosporales</taxon>
        <taxon>Micromonosporaceae</taxon>
        <taxon>Micromonospora</taxon>
    </lineage>
</organism>
<dbReference type="SUPFAM" id="SSF53927">
    <property type="entry name" value="Cytidine deaminase-like"/>
    <property type="match status" value="1"/>
</dbReference>
<dbReference type="InterPro" id="IPR016193">
    <property type="entry name" value="Cytidine_deaminase-like"/>
</dbReference>
<evidence type="ECO:0000313" key="3">
    <source>
        <dbReference type="Proteomes" id="UP000199504"/>
    </source>
</evidence>
<accession>A0A1C4ZBV6</accession>
<feature type="domain" description="CMP/dCMP-type deaminase" evidence="1">
    <location>
        <begin position="3"/>
        <end position="129"/>
    </location>
</feature>